<protein>
    <recommendedName>
        <fullName evidence="2">AIG1-type G domain-containing protein</fullName>
    </recommendedName>
</protein>
<evidence type="ECO:0000313" key="4">
    <source>
        <dbReference type="Proteomes" id="UP000027222"/>
    </source>
</evidence>
<dbReference type="CDD" id="cd00882">
    <property type="entry name" value="Ras_like_GTPase"/>
    <property type="match status" value="1"/>
</dbReference>
<keyword evidence="4" id="KW-1185">Reference proteome</keyword>
<evidence type="ECO:0000256" key="1">
    <source>
        <dbReference type="ARBA" id="ARBA00022741"/>
    </source>
</evidence>
<dbReference type="AlphaFoldDB" id="A0A067TT20"/>
<dbReference type="Gene3D" id="3.40.50.300">
    <property type="entry name" value="P-loop containing nucleotide triphosphate hydrolases"/>
    <property type="match status" value="1"/>
</dbReference>
<organism evidence="3 4">
    <name type="scientific">Galerina marginata (strain CBS 339.88)</name>
    <dbReference type="NCBI Taxonomy" id="685588"/>
    <lineage>
        <taxon>Eukaryota</taxon>
        <taxon>Fungi</taxon>
        <taxon>Dikarya</taxon>
        <taxon>Basidiomycota</taxon>
        <taxon>Agaricomycotina</taxon>
        <taxon>Agaricomycetes</taxon>
        <taxon>Agaricomycetidae</taxon>
        <taxon>Agaricales</taxon>
        <taxon>Agaricineae</taxon>
        <taxon>Strophariaceae</taxon>
        <taxon>Galerina</taxon>
    </lineage>
</organism>
<dbReference type="Pfam" id="PF04548">
    <property type="entry name" value="AIG1"/>
    <property type="match status" value="1"/>
</dbReference>
<proteinExistence type="predicted"/>
<dbReference type="InterPro" id="IPR006703">
    <property type="entry name" value="G_AIG1"/>
</dbReference>
<dbReference type="InterPro" id="IPR027417">
    <property type="entry name" value="P-loop_NTPase"/>
</dbReference>
<accession>A0A067TT20</accession>
<dbReference type="HOGENOM" id="CLU_018003_0_1_1"/>
<dbReference type="OrthoDB" id="8954335at2759"/>
<feature type="domain" description="AIG1-type G" evidence="2">
    <location>
        <begin position="11"/>
        <end position="150"/>
    </location>
</feature>
<sequence>MAGPRSKDIVVLVMGPTGAGKSTFINALLKNESMVVGHKLGSCTTDICVANVKLPTRYKSLQNFKLTIVDTPGFNDTHKSDREIMERIADWLEKSRQEKKIVGGIIYLHDISADRYEEADKRNLESFRIMCGDAVLSKVVLGTTKWERVTTEIGTTEIGDEREKELKEKHWKKLLSKGSTMRRFKDNESSAWEFLDVLLNRLNPDADIILDLQRELVDNQKTFQQTEAGKHIENREKLEAKKQKAVQSFWGRLGEFFRFKWMFGR</sequence>
<gene>
    <name evidence="3" type="ORF">GALMADRAFT_135492</name>
</gene>
<dbReference type="SUPFAM" id="SSF52540">
    <property type="entry name" value="P-loop containing nucleoside triphosphate hydrolases"/>
    <property type="match status" value="1"/>
</dbReference>
<name>A0A067TT20_GALM3</name>
<dbReference type="EMBL" id="KL142370">
    <property type="protein sequence ID" value="KDR82128.1"/>
    <property type="molecule type" value="Genomic_DNA"/>
</dbReference>
<reference evidence="4" key="1">
    <citation type="journal article" date="2014" name="Proc. Natl. Acad. Sci. U.S.A.">
        <title>Extensive sampling of basidiomycete genomes demonstrates inadequacy of the white-rot/brown-rot paradigm for wood decay fungi.</title>
        <authorList>
            <person name="Riley R."/>
            <person name="Salamov A.A."/>
            <person name="Brown D.W."/>
            <person name="Nagy L.G."/>
            <person name="Floudas D."/>
            <person name="Held B.W."/>
            <person name="Levasseur A."/>
            <person name="Lombard V."/>
            <person name="Morin E."/>
            <person name="Otillar R."/>
            <person name="Lindquist E.A."/>
            <person name="Sun H."/>
            <person name="LaButti K.M."/>
            <person name="Schmutz J."/>
            <person name="Jabbour D."/>
            <person name="Luo H."/>
            <person name="Baker S.E."/>
            <person name="Pisabarro A.G."/>
            <person name="Walton J.D."/>
            <person name="Blanchette R.A."/>
            <person name="Henrissat B."/>
            <person name="Martin F."/>
            <person name="Cullen D."/>
            <person name="Hibbett D.S."/>
            <person name="Grigoriev I.V."/>
        </authorList>
    </citation>
    <scope>NUCLEOTIDE SEQUENCE [LARGE SCALE GENOMIC DNA]</scope>
    <source>
        <strain evidence="4">CBS 339.88</strain>
    </source>
</reference>
<dbReference type="Proteomes" id="UP000027222">
    <property type="component" value="Unassembled WGS sequence"/>
</dbReference>
<evidence type="ECO:0000313" key="3">
    <source>
        <dbReference type="EMBL" id="KDR82128.1"/>
    </source>
</evidence>
<keyword evidence="1" id="KW-0547">Nucleotide-binding</keyword>
<dbReference type="PANTHER" id="PTHR18884">
    <property type="entry name" value="SEPTIN"/>
    <property type="match status" value="1"/>
</dbReference>
<dbReference type="GO" id="GO:0005525">
    <property type="term" value="F:GTP binding"/>
    <property type="evidence" value="ECO:0007669"/>
    <property type="project" value="InterPro"/>
</dbReference>
<evidence type="ECO:0000259" key="2">
    <source>
        <dbReference type="Pfam" id="PF04548"/>
    </source>
</evidence>